<dbReference type="InterPro" id="IPR000398">
    <property type="entry name" value="Thymidylate_synthase"/>
</dbReference>
<dbReference type="PANTHER" id="PTHR11548:SF2">
    <property type="entry name" value="THYMIDYLATE SYNTHASE"/>
    <property type="match status" value="1"/>
</dbReference>
<dbReference type="GO" id="GO:0032259">
    <property type="term" value="P:methylation"/>
    <property type="evidence" value="ECO:0007669"/>
    <property type="project" value="UniProtKB-KW"/>
</dbReference>
<dbReference type="GO" id="GO:0004799">
    <property type="term" value="F:thymidylate synthase activity"/>
    <property type="evidence" value="ECO:0007669"/>
    <property type="project" value="UniProtKB-EC"/>
</dbReference>
<dbReference type="EC" id="2.1.1.45" evidence="1"/>
<dbReference type="OrthoDB" id="766at2759"/>
<dbReference type="InterPro" id="IPR036926">
    <property type="entry name" value="Thymidate_synth/dCMP_Mease_sf"/>
</dbReference>
<dbReference type="GO" id="GO:0006231">
    <property type="term" value="P:dTMP biosynthetic process"/>
    <property type="evidence" value="ECO:0007669"/>
    <property type="project" value="InterPro"/>
</dbReference>
<protein>
    <recommendedName>
        <fullName evidence="1">thymidylate synthase</fullName>
        <ecNumber evidence="1">2.1.1.45</ecNumber>
    </recommendedName>
</protein>
<dbReference type="AlphaFoldDB" id="A0A9N9BMQ3"/>
<keyword evidence="3" id="KW-0808">Transferase</keyword>
<dbReference type="CDD" id="cd00351">
    <property type="entry name" value="TS_Pyrimidine_HMase"/>
    <property type="match status" value="1"/>
</dbReference>
<gene>
    <name evidence="5" type="ORF">RFULGI_LOCUS5487</name>
</gene>
<dbReference type="PRINTS" id="PR00108">
    <property type="entry name" value="THYMDSNTHASE"/>
</dbReference>
<name>A0A9N9BMQ3_9GLOM</name>
<keyword evidence="2" id="KW-0489">Methyltransferase</keyword>
<dbReference type="GO" id="GO:0005739">
    <property type="term" value="C:mitochondrion"/>
    <property type="evidence" value="ECO:0007669"/>
    <property type="project" value="TreeGrafter"/>
</dbReference>
<dbReference type="GO" id="GO:0005829">
    <property type="term" value="C:cytosol"/>
    <property type="evidence" value="ECO:0007669"/>
    <property type="project" value="TreeGrafter"/>
</dbReference>
<dbReference type="Gene3D" id="3.30.572.10">
    <property type="entry name" value="Thymidylate synthase/dCMP hydroxymethylase domain"/>
    <property type="match status" value="2"/>
</dbReference>
<evidence type="ECO:0000256" key="1">
    <source>
        <dbReference type="ARBA" id="ARBA00011947"/>
    </source>
</evidence>
<organism evidence="5 6">
    <name type="scientific">Racocetra fulgida</name>
    <dbReference type="NCBI Taxonomy" id="60492"/>
    <lineage>
        <taxon>Eukaryota</taxon>
        <taxon>Fungi</taxon>
        <taxon>Fungi incertae sedis</taxon>
        <taxon>Mucoromycota</taxon>
        <taxon>Glomeromycotina</taxon>
        <taxon>Glomeromycetes</taxon>
        <taxon>Diversisporales</taxon>
        <taxon>Gigasporaceae</taxon>
        <taxon>Racocetra</taxon>
    </lineage>
</organism>
<keyword evidence="6" id="KW-1185">Reference proteome</keyword>
<accession>A0A9N9BMQ3</accession>
<sequence>MSLNPLPAPTANLFISPSPHEEHQYLNLIRHIIDHGEPREDRTGTGTISVFAPPQLRFSLRDNVIPLLTTKRVFVRAVIEELLWFIRGDTNGNHLTEKGIHIWDDKVGLSHRKPGDLGPVYGFQWRHFGAKYVDCDTDYTGQGVDQLREVIDKIQNHPNDRRIILSAWNPAGLSPGEFIHTMGDAHVYLDHIDALKVQLEREPRAFPRLEIKREITDINDFKLEDFEIIGYQPYGKIKMNMST</sequence>
<evidence type="ECO:0000259" key="4">
    <source>
        <dbReference type="Pfam" id="PF00303"/>
    </source>
</evidence>
<evidence type="ECO:0000256" key="3">
    <source>
        <dbReference type="ARBA" id="ARBA00022679"/>
    </source>
</evidence>
<evidence type="ECO:0000256" key="2">
    <source>
        <dbReference type="ARBA" id="ARBA00022603"/>
    </source>
</evidence>
<dbReference type="PANTHER" id="PTHR11548">
    <property type="entry name" value="THYMIDYLATE SYNTHASE 1"/>
    <property type="match status" value="1"/>
</dbReference>
<dbReference type="EMBL" id="CAJVPZ010006291">
    <property type="protein sequence ID" value="CAG8571810.1"/>
    <property type="molecule type" value="Genomic_DNA"/>
</dbReference>
<feature type="domain" description="Thymidylate synthase/dCMP hydroxymethylase" evidence="4">
    <location>
        <begin position="23"/>
        <end position="173"/>
    </location>
</feature>
<evidence type="ECO:0000313" key="6">
    <source>
        <dbReference type="Proteomes" id="UP000789396"/>
    </source>
</evidence>
<dbReference type="InterPro" id="IPR023451">
    <property type="entry name" value="Thymidate_synth/dCMP_Mease_dom"/>
</dbReference>
<proteinExistence type="predicted"/>
<dbReference type="Pfam" id="PF00303">
    <property type="entry name" value="Thymidylat_synt"/>
    <property type="match status" value="1"/>
</dbReference>
<dbReference type="Proteomes" id="UP000789396">
    <property type="component" value="Unassembled WGS sequence"/>
</dbReference>
<reference evidence="5" key="1">
    <citation type="submission" date="2021-06" db="EMBL/GenBank/DDBJ databases">
        <authorList>
            <person name="Kallberg Y."/>
            <person name="Tangrot J."/>
            <person name="Rosling A."/>
        </authorList>
    </citation>
    <scope>NUCLEOTIDE SEQUENCE</scope>
    <source>
        <strain evidence="5">IN212</strain>
    </source>
</reference>
<dbReference type="InterPro" id="IPR045097">
    <property type="entry name" value="Thymidate_synth/dCMP_Mease"/>
</dbReference>
<evidence type="ECO:0000313" key="5">
    <source>
        <dbReference type="EMBL" id="CAG8571810.1"/>
    </source>
</evidence>
<dbReference type="SUPFAM" id="SSF55831">
    <property type="entry name" value="Thymidylate synthase/dCMP hydroxymethylase"/>
    <property type="match status" value="1"/>
</dbReference>
<comment type="caution">
    <text evidence="5">The sequence shown here is derived from an EMBL/GenBank/DDBJ whole genome shotgun (WGS) entry which is preliminary data.</text>
</comment>